<dbReference type="InterPro" id="IPR015943">
    <property type="entry name" value="WD40/YVTN_repeat-like_dom_sf"/>
</dbReference>
<protein>
    <submittedName>
        <fullName evidence="4">Uncharacterized protein</fullName>
    </submittedName>
</protein>
<accession>A0C1H0</accession>
<dbReference type="OrthoDB" id="63070at2759"/>
<evidence type="ECO:0000256" key="3">
    <source>
        <dbReference type="PROSITE-ProRule" id="PRU00221"/>
    </source>
</evidence>
<dbReference type="PROSITE" id="PS50082">
    <property type="entry name" value="WD_REPEATS_2"/>
    <property type="match status" value="1"/>
</dbReference>
<dbReference type="EMBL" id="CT868033">
    <property type="protein sequence ID" value="CAK64637.1"/>
    <property type="molecule type" value="Genomic_DNA"/>
</dbReference>
<dbReference type="AlphaFoldDB" id="A0C1H0"/>
<keyword evidence="2" id="KW-0677">Repeat</keyword>
<gene>
    <name evidence="4" type="ORF">GSPATT00034113001</name>
</gene>
<dbReference type="SUPFAM" id="SSF50978">
    <property type="entry name" value="WD40 repeat-like"/>
    <property type="match status" value="1"/>
</dbReference>
<reference evidence="4 5" key="1">
    <citation type="journal article" date="2006" name="Nature">
        <title>Global trends of whole-genome duplications revealed by the ciliate Paramecium tetraurelia.</title>
        <authorList>
            <consortium name="Genoscope"/>
            <person name="Aury J.-M."/>
            <person name="Jaillon O."/>
            <person name="Duret L."/>
            <person name="Noel B."/>
            <person name="Jubin C."/>
            <person name="Porcel B.M."/>
            <person name="Segurens B."/>
            <person name="Daubin V."/>
            <person name="Anthouard V."/>
            <person name="Aiach N."/>
            <person name="Arnaiz O."/>
            <person name="Billaut A."/>
            <person name="Beisson J."/>
            <person name="Blanc I."/>
            <person name="Bouhouche K."/>
            <person name="Camara F."/>
            <person name="Duharcourt S."/>
            <person name="Guigo R."/>
            <person name="Gogendeau D."/>
            <person name="Katinka M."/>
            <person name="Keller A.-M."/>
            <person name="Kissmehl R."/>
            <person name="Klotz C."/>
            <person name="Koll F."/>
            <person name="Le Moue A."/>
            <person name="Lepere C."/>
            <person name="Malinsky S."/>
            <person name="Nowacki M."/>
            <person name="Nowak J.K."/>
            <person name="Plattner H."/>
            <person name="Poulain J."/>
            <person name="Ruiz F."/>
            <person name="Serrano V."/>
            <person name="Zagulski M."/>
            <person name="Dessen P."/>
            <person name="Betermier M."/>
            <person name="Weissenbach J."/>
            <person name="Scarpelli C."/>
            <person name="Schachter V."/>
            <person name="Sperling L."/>
            <person name="Meyer E."/>
            <person name="Cohen J."/>
            <person name="Wincker P."/>
        </authorList>
    </citation>
    <scope>NUCLEOTIDE SEQUENCE [LARGE SCALE GENOMIC DNA]</scope>
    <source>
        <strain evidence="4 5">Stock d4-2</strain>
    </source>
</reference>
<dbReference type="Pfam" id="PF00400">
    <property type="entry name" value="WD40"/>
    <property type="match status" value="1"/>
</dbReference>
<dbReference type="PANTHER" id="PTHR19848:SF8">
    <property type="entry name" value="F-BOX AND WD REPEAT DOMAIN CONTAINING 7"/>
    <property type="match status" value="1"/>
</dbReference>
<dbReference type="InterPro" id="IPR001680">
    <property type="entry name" value="WD40_rpt"/>
</dbReference>
<evidence type="ECO:0000256" key="2">
    <source>
        <dbReference type="ARBA" id="ARBA00022737"/>
    </source>
</evidence>
<dbReference type="PANTHER" id="PTHR19848">
    <property type="entry name" value="WD40 REPEAT PROTEIN"/>
    <property type="match status" value="1"/>
</dbReference>
<dbReference type="Gene3D" id="2.130.10.10">
    <property type="entry name" value="YVTN repeat-like/Quinoprotein amine dehydrogenase"/>
    <property type="match status" value="1"/>
</dbReference>
<dbReference type="RefSeq" id="XP_001432034.1">
    <property type="nucleotide sequence ID" value="XM_001431997.1"/>
</dbReference>
<sequence>MTGKQKAQFNGHGWTVTSLCYSPNDTTLASGGGDKTIYISDLQTGQQKAKINGHKNCVIQVCFSPSATKLAMMPLSVYGKLIQVNKKQNQILTFIASIQYAYFLMVSVVNEDNIYSLDVKEISVLGKQYQDTPIQVKNHFQKIFYYLTKPPSNIFLGQFNYYGEELRSFFKSKGSLILNNQIEFKQQEN</sequence>
<feature type="repeat" description="WD" evidence="3">
    <location>
        <begin position="9"/>
        <end position="50"/>
    </location>
</feature>
<evidence type="ECO:0000313" key="5">
    <source>
        <dbReference type="Proteomes" id="UP000000600"/>
    </source>
</evidence>
<dbReference type="InterPro" id="IPR036322">
    <property type="entry name" value="WD40_repeat_dom_sf"/>
</dbReference>
<evidence type="ECO:0000256" key="1">
    <source>
        <dbReference type="ARBA" id="ARBA00022574"/>
    </source>
</evidence>
<organism evidence="4 5">
    <name type="scientific">Paramecium tetraurelia</name>
    <dbReference type="NCBI Taxonomy" id="5888"/>
    <lineage>
        <taxon>Eukaryota</taxon>
        <taxon>Sar</taxon>
        <taxon>Alveolata</taxon>
        <taxon>Ciliophora</taxon>
        <taxon>Intramacronucleata</taxon>
        <taxon>Oligohymenophorea</taxon>
        <taxon>Peniculida</taxon>
        <taxon>Parameciidae</taxon>
        <taxon>Paramecium</taxon>
    </lineage>
</organism>
<dbReference type="STRING" id="5888.A0C1H0"/>
<keyword evidence="5" id="KW-1185">Reference proteome</keyword>
<dbReference type="HOGENOM" id="CLU_1436998_0_0_1"/>
<proteinExistence type="predicted"/>
<dbReference type="SMART" id="SM00320">
    <property type="entry name" value="WD40"/>
    <property type="match status" value="1"/>
</dbReference>
<dbReference type="InParanoid" id="A0C1H0"/>
<dbReference type="PROSITE" id="PS50294">
    <property type="entry name" value="WD_REPEATS_REGION"/>
    <property type="match status" value="1"/>
</dbReference>
<name>A0C1H0_PARTE</name>
<dbReference type="KEGG" id="ptm:GSPATT00034113001"/>
<keyword evidence="1 3" id="KW-0853">WD repeat</keyword>
<dbReference type="GeneID" id="5017817"/>
<dbReference type="Proteomes" id="UP000000600">
    <property type="component" value="Unassembled WGS sequence"/>
</dbReference>
<evidence type="ECO:0000313" key="4">
    <source>
        <dbReference type="EMBL" id="CAK64637.1"/>
    </source>
</evidence>